<dbReference type="Pfam" id="PF01926">
    <property type="entry name" value="MMR_HSR1"/>
    <property type="match status" value="1"/>
</dbReference>
<organism evidence="3 4">
    <name type="scientific">Caulobacter radicis</name>
    <dbReference type="NCBI Taxonomy" id="2172650"/>
    <lineage>
        <taxon>Bacteria</taxon>
        <taxon>Pseudomonadati</taxon>
        <taxon>Pseudomonadota</taxon>
        <taxon>Alphaproteobacteria</taxon>
        <taxon>Caulobacterales</taxon>
        <taxon>Caulobacteraceae</taxon>
        <taxon>Caulobacter</taxon>
    </lineage>
</organism>
<evidence type="ECO:0000313" key="4">
    <source>
        <dbReference type="Proteomes" id="UP000244913"/>
    </source>
</evidence>
<accession>A0A2T9JN57</accession>
<feature type="compositionally biased region" description="Basic residues" evidence="1">
    <location>
        <begin position="13"/>
        <end position="22"/>
    </location>
</feature>
<dbReference type="AlphaFoldDB" id="A0A2T9JN57"/>
<dbReference type="SUPFAM" id="SSF52540">
    <property type="entry name" value="P-loop containing nucleoside triphosphate hydrolases"/>
    <property type="match status" value="1"/>
</dbReference>
<protein>
    <recommendedName>
        <fullName evidence="2">G domain-containing protein</fullName>
    </recommendedName>
</protein>
<feature type="region of interest" description="Disordered" evidence="1">
    <location>
        <begin position="60"/>
        <end position="119"/>
    </location>
</feature>
<evidence type="ECO:0000259" key="2">
    <source>
        <dbReference type="Pfam" id="PF01926"/>
    </source>
</evidence>
<feature type="domain" description="G" evidence="2">
    <location>
        <begin position="184"/>
        <end position="288"/>
    </location>
</feature>
<feature type="region of interest" description="Disordered" evidence="1">
    <location>
        <begin position="1"/>
        <end position="22"/>
    </location>
</feature>
<dbReference type="GO" id="GO:0005829">
    <property type="term" value="C:cytosol"/>
    <property type="evidence" value="ECO:0007669"/>
    <property type="project" value="TreeGrafter"/>
</dbReference>
<dbReference type="GO" id="GO:0002098">
    <property type="term" value="P:tRNA wobble uridine modification"/>
    <property type="evidence" value="ECO:0007669"/>
    <property type="project" value="TreeGrafter"/>
</dbReference>
<dbReference type="Gene3D" id="3.40.50.300">
    <property type="entry name" value="P-loop containing nucleotide triphosphate hydrolases"/>
    <property type="match status" value="1"/>
</dbReference>
<sequence length="382" mass="42350">MAGRAAATGTHPGRQHRAQARRCRQHFRPGPLSGHPGVGAGEVRSVHAHRQAAAVVARLQAGGDIHRPARRAHLQSREGGRRGKHRERSQRGPGLRGCRHGSLDRHDHLPDRRHHHRGSHRRLPWIALAQLMSSDALVCQIRCDETIHALAARRRAFRPLRRMTPSPDAVSHWTVDEEPYALIEVLVMGKTGYGKSTLFNVLAGVEAFETSDVEACTREMQSAEFRFDGPSRCALSFTDLPGIGESAARDEEYLELYARALKRAHMIVYALRADQRDYQVDEEVFQTLQLLSRLRGFTLALTCIDKISPTNRSSPFRMTPEQGANLGHKVSEVRGLFNLARDQVVPVSALEGIGMDALAGRIVHVLSAYMEGGSQVRAAVRA</sequence>
<evidence type="ECO:0000313" key="3">
    <source>
        <dbReference type="EMBL" id="PVM85139.1"/>
    </source>
</evidence>
<comment type="caution">
    <text evidence="3">The sequence shown here is derived from an EMBL/GenBank/DDBJ whole genome shotgun (WGS) entry which is preliminary data.</text>
</comment>
<proteinExistence type="predicted"/>
<name>A0A2T9JN57_9CAUL</name>
<reference evidence="3 4" key="1">
    <citation type="submission" date="2018-04" db="EMBL/GenBank/DDBJ databases">
        <title>The genome sequence of Caulobacter sp. 736.</title>
        <authorList>
            <person name="Gao J."/>
            <person name="Sun J."/>
        </authorList>
    </citation>
    <scope>NUCLEOTIDE SEQUENCE [LARGE SCALE GENOMIC DNA]</scope>
    <source>
        <strain evidence="3 4">736</strain>
    </source>
</reference>
<dbReference type="Proteomes" id="UP000244913">
    <property type="component" value="Unassembled WGS sequence"/>
</dbReference>
<dbReference type="InterPro" id="IPR027417">
    <property type="entry name" value="P-loop_NTPase"/>
</dbReference>
<dbReference type="InterPro" id="IPR006073">
    <property type="entry name" value="GTP-bd"/>
</dbReference>
<feature type="compositionally biased region" description="Basic and acidic residues" evidence="1">
    <location>
        <begin position="101"/>
        <end position="110"/>
    </location>
</feature>
<keyword evidence="4" id="KW-1185">Reference proteome</keyword>
<evidence type="ECO:0000256" key="1">
    <source>
        <dbReference type="SAM" id="MobiDB-lite"/>
    </source>
</evidence>
<dbReference type="EMBL" id="QDKP01000023">
    <property type="protein sequence ID" value="PVM85139.1"/>
    <property type="molecule type" value="Genomic_DNA"/>
</dbReference>
<dbReference type="PANTHER" id="PTHR42714:SF2">
    <property type="entry name" value="TRNA MODIFICATION GTPASE GTPBP3, MITOCHONDRIAL"/>
    <property type="match status" value="1"/>
</dbReference>
<dbReference type="GO" id="GO:0005525">
    <property type="term" value="F:GTP binding"/>
    <property type="evidence" value="ECO:0007669"/>
    <property type="project" value="InterPro"/>
</dbReference>
<dbReference type="PANTHER" id="PTHR42714">
    <property type="entry name" value="TRNA MODIFICATION GTPASE GTPBP3"/>
    <property type="match status" value="1"/>
</dbReference>
<dbReference type="GO" id="GO:0030488">
    <property type="term" value="P:tRNA methylation"/>
    <property type="evidence" value="ECO:0007669"/>
    <property type="project" value="TreeGrafter"/>
</dbReference>
<gene>
    <name evidence="3" type="ORF">DDF65_07505</name>
</gene>